<protein>
    <recommendedName>
        <fullName evidence="5">WD40 repeat protein</fullName>
    </recommendedName>
</protein>
<dbReference type="OrthoDB" id="9760276at2"/>
<dbReference type="SUPFAM" id="SSF82171">
    <property type="entry name" value="DPP6 N-terminal domain-like"/>
    <property type="match status" value="1"/>
</dbReference>
<comment type="caution">
    <text evidence="3">The sequence shown here is derived from an EMBL/GenBank/DDBJ whole genome shotgun (WGS) entry which is preliminary data.</text>
</comment>
<keyword evidence="1" id="KW-0175">Coiled coil</keyword>
<dbReference type="Gene3D" id="2.120.10.30">
    <property type="entry name" value="TolB, C-terminal domain"/>
    <property type="match status" value="2"/>
</dbReference>
<evidence type="ECO:0000313" key="3">
    <source>
        <dbReference type="EMBL" id="PWJ39303.1"/>
    </source>
</evidence>
<accession>A0A315Z627</accession>
<dbReference type="InterPro" id="IPR011042">
    <property type="entry name" value="6-blade_b-propeller_TolB-like"/>
</dbReference>
<name>A0A315Z627_SEDFL</name>
<dbReference type="RefSeq" id="WP_109621220.1">
    <property type="nucleotide sequence ID" value="NZ_QGDO01000006.1"/>
</dbReference>
<sequence>MYFKNSPKKIIYSLLILFLPIAASAQFNTDEKFGKNRIQYDKFNWRMVSTAHFEIYYYDGGYTTARITAKYAEEEFNRITDLIGFAPYTKTKLLLYNSVDDLKQSNIGINQQGFAFSGQTNFFRPELEIAFTGNKYDYKKELLYRLAYSYVLEMMYGGSLKDMLRSSYLLSLPQWFVSGAANYVAEGWSLEMDDFMRDFLKQKKVPNPTWLEGEKAKWVGQSIWNYIAEKYGKENISSILNLTRIVRDEQTSILNTLGVSYERFIQDWEGYYVNQYEPLELLHIQPDDEYVLKSNKKERLYTQMVPSPNGSRLAVVENHRGKYHVKLIDTVTKKEQIILKGGYRVVNQDIDLGLPLVAWIDETEILFIADEKGELTMWTYDLEQSAVLHWTRKKKKKIHFPFSNINAIDISHNGKYLLISAEKRGQSDLYLHNLDKRRSKQITRDGYDDLQARFLPKSLDVVFSSNRPLDSLNFNVSVKDIPEVSDHLNLFIYRSKSNTLEALTESESDNIRPYPIDKNNILYLSDKRGISHLYKMNLETKKSIQLTNYLYSIMDFAMVNRQLSFVMREGKREQLFLSPLELSTPVVTNKTERQKVLDMRLLKQKKKEAYLEEQKKLKEERDKQKELERQKALANDSIQTITTDSMATLEEEKKDVEVDTDNYRFDSFSKSSRQRFLEKYKKAVNARNKGRRSGLSKPVPYESRFGVENFTSNLVVDPLRGWNLLFETSMSDVLENHKISAGMFGVLPVINRSSLYAEYQYLGKRVDFKTRYEQILLEIKNTNPASANTQINHLYTLNRFKPTVSYPFTIRSRVEVSPMFESTSYINKRQLFIPEERTNYAGLAVEYIYDNSFVMGDNMMRGTRGRIRFENHTGISDADDSFSEIYIDFRHYHELYRSLTFASRVSMGKFFGSAPKTYRLGGTANWLFPSITNNPTDVSEPVSQPLTNLMFDRFIPTVRGFNYNTWEGENFFSYNGEIRFPLLKFITNKPIRSSFFRNLQFTAFFDVGTAWSGADLLSESDRTNQVIERGEFTVEVKSYKSPFLMSHGAGVRSILFGYYLKLDVAWTIEDGYRSESPKYVISIGHDF</sequence>
<keyword evidence="4" id="KW-1185">Reference proteome</keyword>
<evidence type="ECO:0000256" key="2">
    <source>
        <dbReference type="SAM" id="SignalP"/>
    </source>
</evidence>
<evidence type="ECO:0008006" key="5">
    <source>
        <dbReference type="Google" id="ProtNLM"/>
    </source>
</evidence>
<feature type="signal peptide" evidence="2">
    <location>
        <begin position="1"/>
        <end position="25"/>
    </location>
</feature>
<dbReference type="AlphaFoldDB" id="A0A315Z627"/>
<evidence type="ECO:0000313" key="4">
    <source>
        <dbReference type="Proteomes" id="UP000245535"/>
    </source>
</evidence>
<dbReference type="Gene3D" id="2.40.160.50">
    <property type="entry name" value="membrane protein fhac: a member of the omp85/tpsb transporter family"/>
    <property type="match status" value="1"/>
</dbReference>
<feature type="coiled-coil region" evidence="1">
    <location>
        <begin position="603"/>
        <end position="637"/>
    </location>
</feature>
<dbReference type="Proteomes" id="UP000245535">
    <property type="component" value="Unassembled WGS sequence"/>
</dbReference>
<evidence type="ECO:0000256" key="1">
    <source>
        <dbReference type="SAM" id="Coils"/>
    </source>
</evidence>
<organism evidence="3 4">
    <name type="scientific">Sediminitomix flava</name>
    <dbReference type="NCBI Taxonomy" id="379075"/>
    <lineage>
        <taxon>Bacteria</taxon>
        <taxon>Pseudomonadati</taxon>
        <taxon>Bacteroidota</taxon>
        <taxon>Cytophagia</taxon>
        <taxon>Cytophagales</taxon>
        <taxon>Flammeovirgaceae</taxon>
        <taxon>Sediminitomix</taxon>
    </lineage>
</organism>
<reference evidence="3 4" key="1">
    <citation type="submission" date="2018-03" db="EMBL/GenBank/DDBJ databases">
        <title>Genomic Encyclopedia of Archaeal and Bacterial Type Strains, Phase II (KMG-II): from individual species to whole genera.</title>
        <authorList>
            <person name="Goeker M."/>
        </authorList>
    </citation>
    <scope>NUCLEOTIDE SEQUENCE [LARGE SCALE GENOMIC DNA]</scope>
    <source>
        <strain evidence="3 4">DSM 28229</strain>
    </source>
</reference>
<dbReference type="PANTHER" id="PTHR36842">
    <property type="entry name" value="PROTEIN TOLB HOMOLOG"/>
    <property type="match status" value="1"/>
</dbReference>
<gene>
    <name evidence="3" type="ORF">BC781_106204</name>
</gene>
<dbReference type="PANTHER" id="PTHR36842:SF1">
    <property type="entry name" value="PROTEIN TOLB"/>
    <property type="match status" value="1"/>
</dbReference>
<keyword evidence="2" id="KW-0732">Signal</keyword>
<dbReference type="EMBL" id="QGDO01000006">
    <property type="protein sequence ID" value="PWJ39303.1"/>
    <property type="molecule type" value="Genomic_DNA"/>
</dbReference>
<feature type="chain" id="PRO_5016363128" description="WD40 repeat protein" evidence="2">
    <location>
        <begin position="26"/>
        <end position="1087"/>
    </location>
</feature>
<proteinExistence type="predicted"/>